<gene>
    <name evidence="5" type="primary">albA</name>
    <name evidence="7" type="ORF">AKJ45_03285</name>
</gene>
<comment type="caution">
    <text evidence="7">The sequence shown here is derived from an EMBL/GenBank/DDBJ whole genome shotgun (WGS) entry which is preliminary data.</text>
</comment>
<dbReference type="AlphaFoldDB" id="A0A133V8G5"/>
<comment type="similarity">
    <text evidence="1 5">Belongs to the histone-like Alba family.</text>
</comment>
<dbReference type="Proteomes" id="UP000070565">
    <property type="component" value="Unassembled WGS sequence"/>
</dbReference>
<evidence type="ECO:0000313" key="7">
    <source>
        <dbReference type="EMBL" id="KXB02724.1"/>
    </source>
</evidence>
<evidence type="ECO:0000256" key="5">
    <source>
        <dbReference type="HAMAP-Rule" id="MF_01122"/>
    </source>
</evidence>
<dbReference type="GO" id="GO:0005694">
    <property type="term" value="C:chromosome"/>
    <property type="evidence" value="ECO:0007669"/>
    <property type="project" value="UniProtKB-SubCell"/>
</dbReference>
<keyword evidence="4 5" id="KW-0238">DNA-binding</keyword>
<dbReference type="GO" id="GO:0003723">
    <property type="term" value="F:RNA binding"/>
    <property type="evidence" value="ECO:0007669"/>
    <property type="project" value="InterPro"/>
</dbReference>
<dbReference type="Pfam" id="PF01918">
    <property type="entry name" value="Alba"/>
    <property type="match status" value="1"/>
</dbReference>
<dbReference type="PATRIC" id="fig|1698275.3.peg.665"/>
<dbReference type="GO" id="GO:0005737">
    <property type="term" value="C:cytoplasm"/>
    <property type="evidence" value="ECO:0007669"/>
    <property type="project" value="UniProtKB-SubCell"/>
</dbReference>
<reference evidence="7 8" key="1">
    <citation type="journal article" date="2016" name="Sci. Rep.">
        <title>Metabolic traits of an uncultured archaeal lineage -MSBL1- from brine pools of the Red Sea.</title>
        <authorList>
            <person name="Mwirichia R."/>
            <person name="Alam I."/>
            <person name="Rashid M."/>
            <person name="Vinu M."/>
            <person name="Ba-Alawi W."/>
            <person name="Anthony Kamau A."/>
            <person name="Kamanda Ngugi D."/>
            <person name="Goker M."/>
            <person name="Klenk H.P."/>
            <person name="Bajic V."/>
            <person name="Stingl U."/>
        </authorList>
    </citation>
    <scope>NUCLEOTIDE SEQUENCE [LARGE SCALE GENOMIC DNA]</scope>
    <source>
        <strain evidence="7">SCGC-AAA261F19</strain>
    </source>
</reference>
<dbReference type="PIRSF" id="PIRSF028732">
    <property type="entry name" value="Alba"/>
    <property type="match status" value="1"/>
</dbReference>
<protein>
    <recommendedName>
        <fullName evidence="5">DNA/RNA-binding protein Alba</fullName>
    </recommendedName>
</protein>
<dbReference type="HAMAP" id="MF_01122">
    <property type="entry name" value="AlbA"/>
    <property type="match status" value="1"/>
</dbReference>
<feature type="domain" description="DNA/RNA-binding protein Alba-like" evidence="6">
    <location>
        <begin position="11"/>
        <end position="66"/>
    </location>
</feature>
<dbReference type="InterPro" id="IPR013795">
    <property type="entry name" value="DNA/RNA-bd_Alba"/>
</dbReference>
<comment type="subcellular location">
    <subcellularLocation>
        <location evidence="5">Cytoplasm</location>
    </subcellularLocation>
    <subcellularLocation>
        <location evidence="5">Chromosome</location>
    </subcellularLocation>
</comment>
<proteinExistence type="inferred from homology"/>
<comment type="caution">
    <text evidence="5">Lacks conserved residue(s) required for the propagation of feature annotation.</text>
</comment>
<dbReference type="InterPro" id="IPR002775">
    <property type="entry name" value="DNA/RNA-bd_Alba-like"/>
</dbReference>
<accession>A0A133V8G5</accession>
<dbReference type="EMBL" id="LHXZ01000052">
    <property type="protein sequence ID" value="KXB02724.1"/>
    <property type="molecule type" value="Genomic_DNA"/>
</dbReference>
<evidence type="ECO:0000313" key="8">
    <source>
        <dbReference type="Proteomes" id="UP000070565"/>
    </source>
</evidence>
<keyword evidence="5" id="KW-0226">DNA condensation</keyword>
<sequence length="97" mass="10725">MEKSRDQSTENVIYIGNKPVMNYVLAVITQINKGAKEVILKARGRAISKSVDVTETVRNRFLQNLAIADIVTGTEKIETDERTSNVSTITITLGKSE</sequence>
<keyword evidence="2 5" id="KW-0158">Chromosome</keyword>
<evidence type="ECO:0000259" key="6">
    <source>
        <dbReference type="Pfam" id="PF01918"/>
    </source>
</evidence>
<dbReference type="NCBIfam" id="NF003088">
    <property type="entry name" value="PRK04015.1"/>
    <property type="match status" value="1"/>
</dbReference>
<evidence type="ECO:0000256" key="2">
    <source>
        <dbReference type="ARBA" id="ARBA00022454"/>
    </source>
</evidence>
<evidence type="ECO:0000256" key="4">
    <source>
        <dbReference type="ARBA" id="ARBA00023125"/>
    </source>
</evidence>
<comment type="function">
    <text evidence="5">Binds double-stranded DNA tightly but without sequence specificity. Involved in DNA compaction.</text>
</comment>
<dbReference type="InterPro" id="IPR036882">
    <property type="entry name" value="Alba-like_dom_sf"/>
</dbReference>
<dbReference type="SUPFAM" id="SSF82704">
    <property type="entry name" value="AlbA-like"/>
    <property type="match status" value="1"/>
</dbReference>
<dbReference type="GO" id="GO:0003690">
    <property type="term" value="F:double-stranded DNA binding"/>
    <property type="evidence" value="ECO:0007669"/>
    <property type="project" value="UniProtKB-UniRule"/>
</dbReference>
<name>A0A133V8G5_9EURY</name>
<keyword evidence="8" id="KW-1185">Reference proteome</keyword>
<dbReference type="NCBIfam" id="TIGR00285">
    <property type="entry name" value="DNA-binding protein Alba"/>
    <property type="match status" value="1"/>
</dbReference>
<evidence type="ECO:0000256" key="1">
    <source>
        <dbReference type="ARBA" id="ARBA00008018"/>
    </source>
</evidence>
<dbReference type="Gene3D" id="3.30.110.20">
    <property type="entry name" value="Alba-like domain"/>
    <property type="match status" value="1"/>
</dbReference>
<dbReference type="GO" id="GO:0030261">
    <property type="term" value="P:chromosome condensation"/>
    <property type="evidence" value="ECO:0007669"/>
    <property type="project" value="UniProtKB-KW"/>
</dbReference>
<keyword evidence="3 5" id="KW-0963">Cytoplasm</keyword>
<evidence type="ECO:0000256" key="3">
    <source>
        <dbReference type="ARBA" id="ARBA00022490"/>
    </source>
</evidence>
<organism evidence="7 8">
    <name type="scientific">candidate division MSBL1 archaeon SCGC-AAA261F19</name>
    <dbReference type="NCBI Taxonomy" id="1698275"/>
    <lineage>
        <taxon>Archaea</taxon>
        <taxon>Methanobacteriati</taxon>
        <taxon>Methanobacteriota</taxon>
        <taxon>candidate division MSBL1</taxon>
    </lineage>
</organism>